<keyword evidence="1" id="KW-0809">Transit peptide</keyword>
<dbReference type="PROSITE" id="PS50969">
    <property type="entry name" value="FCP1"/>
    <property type="match status" value="1"/>
</dbReference>
<evidence type="ECO:0000313" key="4">
    <source>
        <dbReference type="EMBL" id="KAJ8420961.1"/>
    </source>
</evidence>
<organism evidence="4 5">
    <name type="scientific">Carnegiea gigantea</name>
    <dbReference type="NCBI Taxonomy" id="171969"/>
    <lineage>
        <taxon>Eukaryota</taxon>
        <taxon>Viridiplantae</taxon>
        <taxon>Streptophyta</taxon>
        <taxon>Embryophyta</taxon>
        <taxon>Tracheophyta</taxon>
        <taxon>Spermatophyta</taxon>
        <taxon>Magnoliopsida</taxon>
        <taxon>eudicotyledons</taxon>
        <taxon>Gunneridae</taxon>
        <taxon>Pentapetalae</taxon>
        <taxon>Caryophyllales</taxon>
        <taxon>Cactineae</taxon>
        <taxon>Cactaceae</taxon>
        <taxon>Cactoideae</taxon>
        <taxon>Echinocereeae</taxon>
        <taxon>Carnegiea</taxon>
    </lineage>
</organism>
<dbReference type="InterPro" id="IPR050365">
    <property type="entry name" value="TIM50"/>
</dbReference>
<comment type="similarity">
    <text evidence="1">Belongs to the TIM50 family.</text>
</comment>
<keyword evidence="1" id="KW-0653">Protein transport</keyword>
<dbReference type="InterPro" id="IPR004274">
    <property type="entry name" value="FCP1_dom"/>
</dbReference>
<sequence length="233" mass="27303">MGSKSKSFLSDEDKHSAGEEEEEESSSLGRALEKLNLGPKKQNKKLLLILSLNGFLIHRAHRADSAKIPRNRRPDGVYDGTRYVYRRPFLEQFIQFCLERFEAALWSSALERNIDVVLGCFFTRLKKRFLFIWDQNKCSDYGFKTRENKKKPLFFKELNKIWSSSTIGPRFFESNILLIVDEPYKALLNPQVYYIHIQGVISERIITPKGTTILNKWDHVRFMRHLNATDLKL</sequence>
<dbReference type="EMBL" id="JAKOGI010003008">
    <property type="protein sequence ID" value="KAJ8420961.1"/>
    <property type="molecule type" value="Genomic_DNA"/>
</dbReference>
<dbReference type="InterPro" id="IPR036412">
    <property type="entry name" value="HAD-like_sf"/>
</dbReference>
<dbReference type="SMART" id="SM00577">
    <property type="entry name" value="CPDc"/>
    <property type="match status" value="1"/>
</dbReference>
<keyword evidence="5" id="KW-1185">Reference proteome</keyword>
<accession>A0A9Q1GKQ9</accession>
<keyword evidence="1" id="KW-0811">Translocation</keyword>
<dbReference type="PANTHER" id="PTHR12210">
    <property type="entry name" value="DULLARD PROTEIN PHOSPHATASE"/>
    <property type="match status" value="1"/>
</dbReference>
<dbReference type="GO" id="GO:0005744">
    <property type="term" value="C:TIM23 mitochondrial import inner membrane translocase complex"/>
    <property type="evidence" value="ECO:0007669"/>
    <property type="project" value="UniProtKB-UniRule"/>
</dbReference>
<comment type="subcellular location">
    <subcellularLocation>
        <location evidence="1">Mitochondrion inner membrane</location>
        <topology evidence="1">Single-pass membrane protein</topology>
    </subcellularLocation>
</comment>
<gene>
    <name evidence="4" type="ORF">Cgig2_012931</name>
</gene>
<evidence type="ECO:0000256" key="1">
    <source>
        <dbReference type="RuleBase" id="RU365079"/>
    </source>
</evidence>
<dbReference type="AlphaFoldDB" id="A0A9Q1GKQ9"/>
<dbReference type="InterPro" id="IPR023214">
    <property type="entry name" value="HAD_sf"/>
</dbReference>
<feature type="domain" description="FCP1 homology" evidence="3">
    <location>
        <begin position="41"/>
        <end position="226"/>
    </location>
</feature>
<keyword evidence="1" id="KW-0496">Mitochondrion</keyword>
<feature type="compositionally biased region" description="Basic and acidic residues" evidence="2">
    <location>
        <begin position="9"/>
        <end position="18"/>
    </location>
</feature>
<comment type="subunit">
    <text evidence="1">Component of the TIM23 complex.</text>
</comment>
<evidence type="ECO:0000259" key="3">
    <source>
        <dbReference type="PROSITE" id="PS50969"/>
    </source>
</evidence>
<dbReference type="Gene3D" id="3.40.50.1000">
    <property type="entry name" value="HAD superfamily/HAD-like"/>
    <property type="match status" value="1"/>
</dbReference>
<proteinExistence type="inferred from homology"/>
<reference evidence="4" key="1">
    <citation type="submission" date="2022-04" db="EMBL/GenBank/DDBJ databases">
        <title>Carnegiea gigantea Genome sequencing and assembly v2.</title>
        <authorList>
            <person name="Copetti D."/>
            <person name="Sanderson M.J."/>
            <person name="Burquez A."/>
            <person name="Wojciechowski M.F."/>
        </authorList>
    </citation>
    <scope>NUCLEOTIDE SEQUENCE</scope>
    <source>
        <strain evidence="4">SGP5-SGP5p</strain>
        <tissue evidence="4">Aerial part</tissue>
    </source>
</reference>
<evidence type="ECO:0000256" key="2">
    <source>
        <dbReference type="SAM" id="MobiDB-lite"/>
    </source>
</evidence>
<keyword evidence="1" id="KW-0813">Transport</keyword>
<protein>
    <recommendedName>
        <fullName evidence="1">Mitochondrial import inner membrane translocase subunit TIM50</fullName>
    </recommendedName>
</protein>
<dbReference type="GO" id="GO:0015031">
    <property type="term" value="P:protein transport"/>
    <property type="evidence" value="ECO:0007669"/>
    <property type="project" value="UniProtKB-KW"/>
</dbReference>
<evidence type="ECO:0000313" key="5">
    <source>
        <dbReference type="Proteomes" id="UP001153076"/>
    </source>
</evidence>
<comment type="function">
    <text evidence="1">Essential component of the TIM23 complex, a complex that mediates the translocation of transit peptide-containing proteins across the mitochondrial inner membrane.</text>
</comment>
<dbReference type="OrthoDB" id="1711508at2759"/>
<dbReference type="SUPFAM" id="SSF56784">
    <property type="entry name" value="HAD-like"/>
    <property type="match status" value="1"/>
</dbReference>
<dbReference type="Proteomes" id="UP001153076">
    <property type="component" value="Unassembled WGS sequence"/>
</dbReference>
<dbReference type="Pfam" id="PF03031">
    <property type="entry name" value="NIF"/>
    <property type="match status" value="1"/>
</dbReference>
<comment type="caution">
    <text evidence="4">The sequence shown here is derived from an EMBL/GenBank/DDBJ whole genome shotgun (WGS) entry which is preliminary data.</text>
</comment>
<feature type="region of interest" description="Disordered" evidence="2">
    <location>
        <begin position="1"/>
        <end position="29"/>
    </location>
</feature>
<name>A0A9Q1GKQ9_9CARY</name>